<evidence type="ECO:0000256" key="3">
    <source>
        <dbReference type="ARBA" id="ARBA00022833"/>
    </source>
</evidence>
<keyword evidence="4" id="KW-0456">Lyase</keyword>
<dbReference type="OrthoDB" id="9985472at2759"/>
<dbReference type="Pfam" id="PF04828">
    <property type="entry name" value="GFA"/>
    <property type="match status" value="1"/>
</dbReference>
<dbReference type="InterPro" id="IPR006913">
    <property type="entry name" value="CENP-V/GFA"/>
</dbReference>
<feature type="domain" description="CENP-V/GFA" evidence="5">
    <location>
        <begin position="3"/>
        <end position="113"/>
    </location>
</feature>
<dbReference type="HOGENOM" id="CLU_055491_3_1_1"/>
<dbReference type="InterPro" id="IPR011057">
    <property type="entry name" value="Mss4-like_sf"/>
</dbReference>
<evidence type="ECO:0000256" key="1">
    <source>
        <dbReference type="ARBA" id="ARBA00005495"/>
    </source>
</evidence>
<keyword evidence="2" id="KW-0479">Metal-binding</keyword>
<dbReference type="STRING" id="933084.A0A067Q8U2"/>
<accession>A0A067Q8U2</accession>
<dbReference type="GO" id="GO:0016846">
    <property type="term" value="F:carbon-sulfur lyase activity"/>
    <property type="evidence" value="ECO:0007669"/>
    <property type="project" value="InterPro"/>
</dbReference>
<sequence>MIYNGGCYCGEVRYQLDLSSPDEARTSVCHCKNCKKLFGSAFGITAKVPRKAFTFTSGKPKIHESDNGPGIMLHREFCETCGSGILEYGANAGDNTYIMYGTLDDPEALPPKGEFFCKSRSTWMPEIPGVFHKQEIKE</sequence>
<protein>
    <recommendedName>
        <fullName evidence="5">CENP-V/GFA domain-containing protein</fullName>
    </recommendedName>
</protein>
<dbReference type="InParanoid" id="A0A067Q8U2"/>
<dbReference type="SUPFAM" id="SSF51316">
    <property type="entry name" value="Mss4-like"/>
    <property type="match status" value="1"/>
</dbReference>
<comment type="similarity">
    <text evidence="1">Belongs to the Gfa family.</text>
</comment>
<dbReference type="EMBL" id="KL197711">
    <property type="protein sequence ID" value="KDQ62595.1"/>
    <property type="molecule type" value="Genomic_DNA"/>
</dbReference>
<dbReference type="Gene3D" id="3.90.1590.10">
    <property type="entry name" value="glutathione-dependent formaldehyde- activating enzyme (gfa)"/>
    <property type="match status" value="1"/>
</dbReference>
<dbReference type="AlphaFoldDB" id="A0A067Q8U2"/>
<gene>
    <name evidence="6" type="ORF">JAAARDRAFT_121493</name>
</gene>
<evidence type="ECO:0000256" key="2">
    <source>
        <dbReference type="ARBA" id="ARBA00022723"/>
    </source>
</evidence>
<proteinExistence type="inferred from homology"/>
<name>A0A067Q8U2_9AGAM</name>
<dbReference type="PANTHER" id="PTHR33337:SF40">
    <property type="entry name" value="CENP-V_GFA DOMAIN-CONTAINING PROTEIN-RELATED"/>
    <property type="match status" value="1"/>
</dbReference>
<reference evidence="7" key="1">
    <citation type="journal article" date="2014" name="Proc. Natl. Acad. Sci. U.S.A.">
        <title>Extensive sampling of basidiomycete genomes demonstrates inadequacy of the white-rot/brown-rot paradigm for wood decay fungi.</title>
        <authorList>
            <person name="Riley R."/>
            <person name="Salamov A.A."/>
            <person name="Brown D.W."/>
            <person name="Nagy L.G."/>
            <person name="Floudas D."/>
            <person name="Held B.W."/>
            <person name="Levasseur A."/>
            <person name="Lombard V."/>
            <person name="Morin E."/>
            <person name="Otillar R."/>
            <person name="Lindquist E.A."/>
            <person name="Sun H."/>
            <person name="LaButti K.M."/>
            <person name="Schmutz J."/>
            <person name="Jabbour D."/>
            <person name="Luo H."/>
            <person name="Baker S.E."/>
            <person name="Pisabarro A.G."/>
            <person name="Walton J.D."/>
            <person name="Blanchette R.A."/>
            <person name="Henrissat B."/>
            <person name="Martin F."/>
            <person name="Cullen D."/>
            <person name="Hibbett D.S."/>
            <person name="Grigoriev I.V."/>
        </authorList>
    </citation>
    <scope>NUCLEOTIDE SEQUENCE [LARGE SCALE GENOMIC DNA]</scope>
    <source>
        <strain evidence="7">MUCL 33604</strain>
    </source>
</reference>
<dbReference type="GO" id="GO:0046872">
    <property type="term" value="F:metal ion binding"/>
    <property type="evidence" value="ECO:0007669"/>
    <property type="project" value="UniProtKB-KW"/>
</dbReference>
<evidence type="ECO:0000256" key="4">
    <source>
        <dbReference type="ARBA" id="ARBA00023239"/>
    </source>
</evidence>
<evidence type="ECO:0000313" key="6">
    <source>
        <dbReference type="EMBL" id="KDQ62595.1"/>
    </source>
</evidence>
<keyword evidence="3" id="KW-0862">Zinc</keyword>
<evidence type="ECO:0000313" key="7">
    <source>
        <dbReference type="Proteomes" id="UP000027265"/>
    </source>
</evidence>
<evidence type="ECO:0000259" key="5">
    <source>
        <dbReference type="PROSITE" id="PS51891"/>
    </source>
</evidence>
<dbReference type="PANTHER" id="PTHR33337">
    <property type="entry name" value="GFA DOMAIN-CONTAINING PROTEIN"/>
    <property type="match status" value="1"/>
</dbReference>
<organism evidence="6 7">
    <name type="scientific">Jaapia argillacea MUCL 33604</name>
    <dbReference type="NCBI Taxonomy" id="933084"/>
    <lineage>
        <taxon>Eukaryota</taxon>
        <taxon>Fungi</taxon>
        <taxon>Dikarya</taxon>
        <taxon>Basidiomycota</taxon>
        <taxon>Agaricomycotina</taxon>
        <taxon>Agaricomycetes</taxon>
        <taxon>Agaricomycetidae</taxon>
        <taxon>Jaapiales</taxon>
        <taxon>Jaapiaceae</taxon>
        <taxon>Jaapia</taxon>
    </lineage>
</organism>
<dbReference type="PROSITE" id="PS51891">
    <property type="entry name" value="CENP_V_GFA"/>
    <property type="match status" value="1"/>
</dbReference>
<dbReference type="Proteomes" id="UP000027265">
    <property type="component" value="Unassembled WGS sequence"/>
</dbReference>
<keyword evidence="7" id="KW-1185">Reference proteome</keyword>